<gene>
    <name evidence="1" type="ORF">FC78_GL002324</name>
</gene>
<dbReference type="AlphaFoldDB" id="A0A0R1KFP2"/>
<comment type="caution">
    <text evidence="1">The sequence shown here is derived from an EMBL/GenBank/DDBJ whole genome shotgun (WGS) entry which is preliminary data.</text>
</comment>
<protein>
    <submittedName>
        <fullName evidence="1">Uncharacterized protein</fullName>
    </submittedName>
</protein>
<dbReference type="EMBL" id="AZDY01000038">
    <property type="protein sequence ID" value="KRK82319.1"/>
    <property type="molecule type" value="Genomic_DNA"/>
</dbReference>
<sequence length="164" mass="18800">MIMNSETISKLAEKLYEDRKDIEDKSQKFDAQAVYDILDSLEVLRKPIKEYFDMTEDDYYQNESDHRLTLQNPDHKLSELHDRVQVNHVDGSLAGHKINFTYNHEDPYASGDYKVKTDINLVSFAFTVIGAVYDNTIVADVRNSVSKDAILSIGLAAHAVEEWQ</sequence>
<name>A0A0R1KFP2_9LACO</name>
<accession>A0A0R1KFP2</accession>
<evidence type="ECO:0000313" key="1">
    <source>
        <dbReference type="EMBL" id="KRK82319.1"/>
    </source>
</evidence>
<dbReference type="PATRIC" id="fig|1423788.3.peg.2396"/>
<proteinExistence type="predicted"/>
<keyword evidence="2" id="KW-1185">Reference proteome</keyword>
<organism evidence="1 2">
    <name type="scientific">Companilactobacillus bobalius DSM 19674</name>
    <dbReference type="NCBI Taxonomy" id="1423788"/>
    <lineage>
        <taxon>Bacteria</taxon>
        <taxon>Bacillati</taxon>
        <taxon>Bacillota</taxon>
        <taxon>Bacilli</taxon>
        <taxon>Lactobacillales</taxon>
        <taxon>Lactobacillaceae</taxon>
        <taxon>Companilactobacillus</taxon>
        <taxon>Companilactobacillus bobalius</taxon>
    </lineage>
</organism>
<evidence type="ECO:0000313" key="2">
    <source>
        <dbReference type="Proteomes" id="UP000051515"/>
    </source>
</evidence>
<dbReference type="STRING" id="1423788.FC78_GL002324"/>
<reference evidence="1 2" key="1">
    <citation type="journal article" date="2015" name="Genome Announc.">
        <title>Expanding the biotechnology potential of lactobacilli through comparative genomics of 213 strains and associated genera.</title>
        <authorList>
            <person name="Sun Z."/>
            <person name="Harris H.M."/>
            <person name="McCann A."/>
            <person name="Guo C."/>
            <person name="Argimon S."/>
            <person name="Zhang W."/>
            <person name="Yang X."/>
            <person name="Jeffery I.B."/>
            <person name="Cooney J.C."/>
            <person name="Kagawa T.F."/>
            <person name="Liu W."/>
            <person name="Song Y."/>
            <person name="Salvetti E."/>
            <person name="Wrobel A."/>
            <person name="Rasinkangas P."/>
            <person name="Parkhill J."/>
            <person name="Rea M.C."/>
            <person name="O'Sullivan O."/>
            <person name="Ritari J."/>
            <person name="Douillard F.P."/>
            <person name="Paul Ross R."/>
            <person name="Yang R."/>
            <person name="Briner A.E."/>
            <person name="Felis G.E."/>
            <person name="de Vos W.M."/>
            <person name="Barrangou R."/>
            <person name="Klaenhammer T.R."/>
            <person name="Caufield P.W."/>
            <person name="Cui Y."/>
            <person name="Zhang H."/>
            <person name="O'Toole P.W."/>
        </authorList>
    </citation>
    <scope>NUCLEOTIDE SEQUENCE [LARGE SCALE GENOMIC DNA]</scope>
    <source>
        <strain evidence="1 2">DSM 19674</strain>
    </source>
</reference>
<dbReference type="Proteomes" id="UP000051515">
    <property type="component" value="Unassembled WGS sequence"/>
</dbReference>